<name>H7EKV9_9SPIR</name>
<dbReference type="Proteomes" id="UP000003571">
    <property type="component" value="Unassembled WGS sequence"/>
</dbReference>
<dbReference type="PATRIC" id="fig|907348.3.peg.1536"/>
<dbReference type="PANTHER" id="PTHR43479:SF7">
    <property type="entry name" value="TETR-FAMILY TRANSCRIPTIONAL REGULATOR"/>
    <property type="match status" value="1"/>
</dbReference>
<protein>
    <submittedName>
        <fullName evidence="4">Putative transcriptional regulator, TetR family</fullName>
    </submittedName>
</protein>
<reference evidence="4 5" key="1">
    <citation type="submission" date="2011-09" db="EMBL/GenBank/DDBJ databases">
        <title>The draft genome of Treponema saccharophilum DSM 2985.</title>
        <authorList>
            <consortium name="US DOE Joint Genome Institute (JGI-PGF)"/>
            <person name="Lucas S."/>
            <person name="Copeland A."/>
            <person name="Lapidus A."/>
            <person name="Glavina del Rio T."/>
            <person name="Dalin E."/>
            <person name="Tice H."/>
            <person name="Bruce D."/>
            <person name="Goodwin L."/>
            <person name="Pitluck S."/>
            <person name="Peters L."/>
            <person name="Kyrpides N."/>
            <person name="Mavromatis K."/>
            <person name="Ivanova N."/>
            <person name="Markowitz V."/>
            <person name="Cheng J.-F."/>
            <person name="Hugenholtz P."/>
            <person name="Woyke T."/>
            <person name="Wu D."/>
            <person name="Gronow S."/>
            <person name="Wellnitz S."/>
            <person name="Brambilla E."/>
            <person name="Klenk H.-P."/>
            <person name="Eisen J.A."/>
        </authorList>
    </citation>
    <scope>NUCLEOTIDE SEQUENCE [LARGE SCALE GENOMIC DNA]</scope>
    <source>
        <strain evidence="4 5">DSM 2985</strain>
    </source>
</reference>
<feature type="DNA-binding region" description="H-T-H motif" evidence="2">
    <location>
        <begin position="34"/>
        <end position="53"/>
    </location>
</feature>
<dbReference type="GO" id="GO:0003677">
    <property type="term" value="F:DNA binding"/>
    <property type="evidence" value="ECO:0007669"/>
    <property type="project" value="UniProtKB-UniRule"/>
</dbReference>
<dbReference type="InterPro" id="IPR001647">
    <property type="entry name" value="HTH_TetR"/>
</dbReference>
<dbReference type="OrthoDB" id="9810250at2"/>
<dbReference type="RefSeq" id="WP_002704390.1">
    <property type="nucleotide sequence ID" value="NZ_AGRW01000047.1"/>
</dbReference>
<dbReference type="PROSITE" id="PS50977">
    <property type="entry name" value="HTH_TETR_2"/>
    <property type="match status" value="1"/>
</dbReference>
<evidence type="ECO:0000256" key="1">
    <source>
        <dbReference type="ARBA" id="ARBA00023125"/>
    </source>
</evidence>
<evidence type="ECO:0000313" key="5">
    <source>
        <dbReference type="Proteomes" id="UP000003571"/>
    </source>
</evidence>
<keyword evidence="5" id="KW-1185">Reference proteome</keyword>
<keyword evidence="1 2" id="KW-0238">DNA-binding</keyword>
<gene>
    <name evidence="4" type="ORF">TresaDRAFT_0973</name>
</gene>
<accession>H7EKV9</accession>
<sequence>MTEAKLDPRVIRTKEAIQSVFKKMVCELPYEKITVKAITDKAKINRNTFYLHYTCVDDVLAEIQAKHSSEYSAIVSDYDQLKDTDKLVRSFFEYMEAQDDFFKRVTCDSRFDYIRERMQNRVTKQAAESHPMKGLDQSVRNILLTFNNCIVLLYRQWVADGRKIPMEEMIELATTLLEKGMKGFTNN</sequence>
<evidence type="ECO:0000259" key="3">
    <source>
        <dbReference type="PROSITE" id="PS50977"/>
    </source>
</evidence>
<feature type="domain" description="HTH tetR-type" evidence="3">
    <location>
        <begin position="11"/>
        <end position="71"/>
    </location>
</feature>
<comment type="caution">
    <text evidence="4">The sequence shown here is derived from an EMBL/GenBank/DDBJ whole genome shotgun (WGS) entry which is preliminary data.</text>
</comment>
<organism evidence="4 5">
    <name type="scientific">Treponema saccharophilum DSM 2985</name>
    <dbReference type="NCBI Taxonomy" id="907348"/>
    <lineage>
        <taxon>Bacteria</taxon>
        <taxon>Pseudomonadati</taxon>
        <taxon>Spirochaetota</taxon>
        <taxon>Spirochaetia</taxon>
        <taxon>Spirochaetales</taxon>
        <taxon>Treponemataceae</taxon>
        <taxon>Treponema</taxon>
    </lineage>
</organism>
<dbReference type="eggNOG" id="COG1309">
    <property type="taxonomic scope" value="Bacteria"/>
</dbReference>
<dbReference type="InterPro" id="IPR009057">
    <property type="entry name" value="Homeodomain-like_sf"/>
</dbReference>
<dbReference type="SUPFAM" id="SSF46689">
    <property type="entry name" value="Homeodomain-like"/>
    <property type="match status" value="1"/>
</dbReference>
<dbReference type="PANTHER" id="PTHR43479">
    <property type="entry name" value="ACREF/ENVCD OPERON REPRESSOR-RELATED"/>
    <property type="match status" value="1"/>
</dbReference>
<proteinExistence type="predicted"/>
<dbReference type="AlphaFoldDB" id="H7EKV9"/>
<dbReference type="Gene3D" id="1.10.357.10">
    <property type="entry name" value="Tetracycline Repressor, domain 2"/>
    <property type="match status" value="1"/>
</dbReference>
<dbReference type="STRING" id="907348.TresaDRAFT_0973"/>
<dbReference type="InterPro" id="IPR050624">
    <property type="entry name" value="HTH-type_Tx_Regulator"/>
</dbReference>
<dbReference type="EMBL" id="AGRW01000047">
    <property type="protein sequence ID" value="EIC01684.1"/>
    <property type="molecule type" value="Genomic_DNA"/>
</dbReference>
<evidence type="ECO:0000313" key="4">
    <source>
        <dbReference type="EMBL" id="EIC01684.1"/>
    </source>
</evidence>
<evidence type="ECO:0000256" key="2">
    <source>
        <dbReference type="PROSITE-ProRule" id="PRU00335"/>
    </source>
</evidence>